<feature type="signal peptide" evidence="1">
    <location>
        <begin position="1"/>
        <end position="25"/>
    </location>
</feature>
<protein>
    <recommendedName>
        <fullName evidence="4">Acyl-CoA transferase</fullName>
    </recommendedName>
</protein>
<gene>
    <name evidence="2" type="ORF">GCM10007392_21370</name>
</gene>
<organism evidence="2 3">
    <name type="scientific">Saccharospirillum salsuginis</name>
    <dbReference type="NCBI Taxonomy" id="418750"/>
    <lineage>
        <taxon>Bacteria</taxon>
        <taxon>Pseudomonadati</taxon>
        <taxon>Pseudomonadota</taxon>
        <taxon>Gammaproteobacteria</taxon>
        <taxon>Oceanospirillales</taxon>
        <taxon>Saccharospirillaceae</taxon>
        <taxon>Saccharospirillum</taxon>
    </lineage>
</organism>
<reference evidence="2" key="1">
    <citation type="journal article" date="2014" name="Int. J. Syst. Evol. Microbiol.">
        <title>Complete genome sequence of Corynebacterium casei LMG S-19264T (=DSM 44701T), isolated from a smear-ripened cheese.</title>
        <authorList>
            <consortium name="US DOE Joint Genome Institute (JGI-PGF)"/>
            <person name="Walter F."/>
            <person name="Albersmeier A."/>
            <person name="Kalinowski J."/>
            <person name="Ruckert C."/>
        </authorList>
    </citation>
    <scope>NUCLEOTIDE SEQUENCE</scope>
    <source>
        <strain evidence="2">KCTC 22169</strain>
    </source>
</reference>
<accession>A0A918K8N4</accession>
<reference evidence="2" key="2">
    <citation type="submission" date="2020-09" db="EMBL/GenBank/DDBJ databases">
        <authorList>
            <person name="Sun Q."/>
            <person name="Kim S."/>
        </authorList>
    </citation>
    <scope>NUCLEOTIDE SEQUENCE</scope>
    <source>
        <strain evidence="2">KCTC 22169</strain>
    </source>
</reference>
<name>A0A918K8N4_9GAMM</name>
<keyword evidence="3" id="KW-1185">Reference proteome</keyword>
<evidence type="ECO:0000256" key="1">
    <source>
        <dbReference type="SAM" id="SignalP"/>
    </source>
</evidence>
<dbReference type="RefSeq" id="WP_189608538.1">
    <property type="nucleotide sequence ID" value="NZ_BMXR01000005.1"/>
</dbReference>
<dbReference type="SUPFAM" id="SSF75169">
    <property type="entry name" value="DsrEFH-like"/>
    <property type="match status" value="1"/>
</dbReference>
<dbReference type="AlphaFoldDB" id="A0A918K8N4"/>
<evidence type="ECO:0000313" key="3">
    <source>
        <dbReference type="Proteomes" id="UP000626148"/>
    </source>
</evidence>
<sequence>MAPRSPFKRRLAAALVAAVCTWSNAETVRLDEPADSGLVAHIEAHTAEELSSILSRAEALLEAEEQYSSQQPIALILHGDETEAFLKGNYSAYRELVDLAARLDAFNVIDVQVCETWMRDNGVEREQLPPFVNTVPYGPAAERELIERGYDHF</sequence>
<feature type="chain" id="PRO_5038036685" description="Acyl-CoA transferase" evidence="1">
    <location>
        <begin position="26"/>
        <end position="153"/>
    </location>
</feature>
<evidence type="ECO:0008006" key="4">
    <source>
        <dbReference type="Google" id="ProtNLM"/>
    </source>
</evidence>
<keyword evidence="1" id="KW-0732">Signal</keyword>
<dbReference type="Gene3D" id="3.40.1260.10">
    <property type="entry name" value="DsrEFH-like"/>
    <property type="match status" value="1"/>
</dbReference>
<evidence type="ECO:0000313" key="2">
    <source>
        <dbReference type="EMBL" id="GGX53784.1"/>
    </source>
</evidence>
<dbReference type="InterPro" id="IPR027396">
    <property type="entry name" value="DsrEFH-like"/>
</dbReference>
<dbReference type="EMBL" id="BMXR01000005">
    <property type="protein sequence ID" value="GGX53784.1"/>
    <property type="molecule type" value="Genomic_DNA"/>
</dbReference>
<comment type="caution">
    <text evidence="2">The sequence shown here is derived from an EMBL/GenBank/DDBJ whole genome shotgun (WGS) entry which is preliminary data.</text>
</comment>
<dbReference type="Proteomes" id="UP000626148">
    <property type="component" value="Unassembled WGS sequence"/>
</dbReference>
<proteinExistence type="predicted"/>